<protein>
    <submittedName>
        <fullName evidence="2">Uncharacterized protein</fullName>
    </submittedName>
</protein>
<organism evidence="2 3">
    <name type="scientific">Kingdonia uniflora</name>
    <dbReference type="NCBI Taxonomy" id="39325"/>
    <lineage>
        <taxon>Eukaryota</taxon>
        <taxon>Viridiplantae</taxon>
        <taxon>Streptophyta</taxon>
        <taxon>Embryophyta</taxon>
        <taxon>Tracheophyta</taxon>
        <taxon>Spermatophyta</taxon>
        <taxon>Magnoliopsida</taxon>
        <taxon>Ranunculales</taxon>
        <taxon>Circaeasteraceae</taxon>
        <taxon>Kingdonia</taxon>
    </lineage>
</organism>
<keyword evidence="1" id="KW-0472">Membrane</keyword>
<dbReference type="AlphaFoldDB" id="A0A7J7NXQ0"/>
<keyword evidence="3" id="KW-1185">Reference proteome</keyword>
<proteinExistence type="predicted"/>
<accession>A0A7J7NXQ0</accession>
<evidence type="ECO:0000313" key="2">
    <source>
        <dbReference type="EMBL" id="KAF6171991.1"/>
    </source>
</evidence>
<reference evidence="2 3" key="1">
    <citation type="journal article" date="2020" name="IScience">
        <title>Genome Sequencing of the Endangered Kingdonia uniflora (Circaeasteraceae, Ranunculales) Reveals Potential Mechanisms of Evolutionary Specialization.</title>
        <authorList>
            <person name="Sun Y."/>
            <person name="Deng T."/>
            <person name="Zhang A."/>
            <person name="Moore M.J."/>
            <person name="Landis J.B."/>
            <person name="Lin N."/>
            <person name="Zhang H."/>
            <person name="Zhang X."/>
            <person name="Huang J."/>
            <person name="Zhang X."/>
            <person name="Sun H."/>
            <person name="Wang H."/>
        </authorList>
    </citation>
    <scope>NUCLEOTIDE SEQUENCE [LARGE SCALE GENOMIC DNA]</scope>
    <source>
        <strain evidence="2">TB1705</strain>
        <tissue evidence="2">Leaf</tissue>
    </source>
</reference>
<evidence type="ECO:0000256" key="1">
    <source>
        <dbReference type="SAM" id="Phobius"/>
    </source>
</evidence>
<name>A0A7J7NXQ0_9MAGN</name>
<keyword evidence="1" id="KW-1133">Transmembrane helix</keyword>
<dbReference type="Proteomes" id="UP000541444">
    <property type="component" value="Unassembled WGS sequence"/>
</dbReference>
<dbReference type="EMBL" id="JACGCM010000445">
    <property type="protein sequence ID" value="KAF6171991.1"/>
    <property type="molecule type" value="Genomic_DNA"/>
</dbReference>
<keyword evidence="1" id="KW-0812">Transmembrane</keyword>
<sequence length="81" mass="8982">MLVKNWERGYFGQGEGGSSLALEDRIPNLQQVTLYANVSTRWGRLSTYLRIAKLVIKVILSTILGDPTAGVVWLIESLFSA</sequence>
<gene>
    <name evidence="2" type="ORF">GIB67_029409</name>
</gene>
<evidence type="ECO:0000313" key="3">
    <source>
        <dbReference type="Proteomes" id="UP000541444"/>
    </source>
</evidence>
<comment type="caution">
    <text evidence="2">The sequence shown here is derived from an EMBL/GenBank/DDBJ whole genome shotgun (WGS) entry which is preliminary data.</text>
</comment>
<feature type="transmembrane region" description="Helical" evidence="1">
    <location>
        <begin position="54"/>
        <end position="75"/>
    </location>
</feature>